<feature type="transmembrane region" description="Helical" evidence="18">
    <location>
        <begin position="20"/>
        <end position="48"/>
    </location>
</feature>
<reference evidence="20" key="1">
    <citation type="submission" date="2016-02" db="EMBL/GenBank/DDBJ databases">
        <title>Halorhodospira halochloris DSM-1059 complete genome, version 2.</title>
        <authorList>
            <person name="Tsukatani Y."/>
        </authorList>
    </citation>
    <scope>NUCLEOTIDE SEQUENCE</scope>
    <source>
        <strain evidence="20">DSM 1059</strain>
    </source>
</reference>
<evidence type="ECO:0000256" key="9">
    <source>
        <dbReference type="ARBA" id="ARBA00022679"/>
    </source>
</evidence>
<dbReference type="SUPFAM" id="SSF55874">
    <property type="entry name" value="ATPase domain of HSP90 chaperone/DNA topoisomerase II/histidine kinase"/>
    <property type="match status" value="1"/>
</dbReference>
<keyword evidence="12" id="KW-0418">Kinase</keyword>
<keyword evidence="13" id="KW-0067">ATP-binding</keyword>
<dbReference type="FunFam" id="1.10.287.130:FF:000001">
    <property type="entry name" value="Two-component sensor histidine kinase"/>
    <property type="match status" value="1"/>
</dbReference>
<comment type="function">
    <text evidence="17">Member of the two-component regulatory system PhoR/PhoB involved in the phosphate regulon genes expression. PhoR may function as a membrane-associated protein kinase that phosphorylates PhoB in response to environmental signals.</text>
</comment>
<evidence type="ECO:0000256" key="15">
    <source>
        <dbReference type="ARBA" id="ARBA00023012"/>
    </source>
</evidence>
<comment type="catalytic activity">
    <reaction evidence="1">
        <text>ATP + protein L-histidine = ADP + protein N-phospho-L-histidine.</text>
        <dbReference type="EC" id="2.7.13.3"/>
    </reaction>
</comment>
<dbReference type="Gene3D" id="1.10.287.130">
    <property type="match status" value="1"/>
</dbReference>
<dbReference type="GO" id="GO:0006817">
    <property type="term" value="P:phosphate ion transport"/>
    <property type="evidence" value="ECO:0007669"/>
    <property type="project" value="UniProtKB-KW"/>
</dbReference>
<dbReference type="CDD" id="cd00130">
    <property type="entry name" value="PAS"/>
    <property type="match status" value="1"/>
</dbReference>
<evidence type="ECO:0000256" key="4">
    <source>
        <dbReference type="ARBA" id="ARBA00019665"/>
    </source>
</evidence>
<keyword evidence="7" id="KW-0597">Phosphoprotein</keyword>
<evidence type="ECO:0000256" key="3">
    <source>
        <dbReference type="ARBA" id="ARBA00012438"/>
    </source>
</evidence>
<dbReference type="Pfam" id="PF02518">
    <property type="entry name" value="HATPase_c"/>
    <property type="match status" value="1"/>
</dbReference>
<keyword evidence="8" id="KW-0592">Phosphate transport</keyword>
<dbReference type="InterPro" id="IPR000014">
    <property type="entry name" value="PAS"/>
</dbReference>
<dbReference type="Pfam" id="PF00512">
    <property type="entry name" value="HisKA"/>
    <property type="match status" value="1"/>
</dbReference>
<dbReference type="GO" id="GO:0004721">
    <property type="term" value="F:phosphoprotein phosphatase activity"/>
    <property type="evidence" value="ECO:0007669"/>
    <property type="project" value="InterPro"/>
</dbReference>
<protein>
    <recommendedName>
        <fullName evidence="4">Phosphate regulon sensor protein PhoR</fullName>
        <ecNumber evidence="3">2.7.13.3</ecNumber>
    </recommendedName>
</protein>
<dbReference type="InterPro" id="IPR035965">
    <property type="entry name" value="PAS-like_dom_sf"/>
</dbReference>
<evidence type="ECO:0000256" key="13">
    <source>
        <dbReference type="ARBA" id="ARBA00022840"/>
    </source>
</evidence>
<dbReference type="InterPro" id="IPR003661">
    <property type="entry name" value="HisK_dim/P_dom"/>
</dbReference>
<dbReference type="PRINTS" id="PR00344">
    <property type="entry name" value="BCTRLSENSOR"/>
</dbReference>
<keyword evidence="5" id="KW-0813">Transport</keyword>
<dbReference type="SUPFAM" id="SSF47384">
    <property type="entry name" value="Homodimeric domain of signal transducing histidine kinase"/>
    <property type="match status" value="1"/>
</dbReference>
<evidence type="ECO:0000256" key="6">
    <source>
        <dbReference type="ARBA" id="ARBA00022475"/>
    </source>
</evidence>
<keyword evidence="10 18" id="KW-0812">Transmembrane</keyword>
<dbReference type="InterPro" id="IPR036890">
    <property type="entry name" value="HATPase_C_sf"/>
</dbReference>
<dbReference type="Pfam" id="PF11808">
    <property type="entry name" value="PhoR"/>
    <property type="match status" value="1"/>
</dbReference>
<dbReference type="CDD" id="cd00082">
    <property type="entry name" value="HisKA"/>
    <property type="match status" value="1"/>
</dbReference>
<keyword evidence="21" id="KW-1185">Reference proteome</keyword>
<dbReference type="SMART" id="SM00388">
    <property type="entry name" value="HisKA"/>
    <property type="match status" value="1"/>
</dbReference>
<evidence type="ECO:0000256" key="17">
    <source>
        <dbReference type="ARBA" id="ARBA00025207"/>
    </source>
</evidence>
<dbReference type="PANTHER" id="PTHR45453:SF1">
    <property type="entry name" value="PHOSPHATE REGULON SENSOR PROTEIN PHOR"/>
    <property type="match status" value="1"/>
</dbReference>
<dbReference type="OrthoDB" id="9813151at2"/>
<dbReference type="GO" id="GO:0006355">
    <property type="term" value="P:regulation of DNA-templated transcription"/>
    <property type="evidence" value="ECO:0007669"/>
    <property type="project" value="InterPro"/>
</dbReference>
<evidence type="ECO:0000313" key="21">
    <source>
        <dbReference type="Proteomes" id="UP000218890"/>
    </source>
</evidence>
<evidence type="ECO:0000256" key="12">
    <source>
        <dbReference type="ARBA" id="ARBA00022777"/>
    </source>
</evidence>
<dbReference type="SUPFAM" id="SSF55785">
    <property type="entry name" value="PYP-like sensor domain (PAS domain)"/>
    <property type="match status" value="1"/>
</dbReference>
<dbReference type="InterPro" id="IPR004358">
    <property type="entry name" value="Sig_transdc_His_kin-like_C"/>
</dbReference>
<evidence type="ECO:0000259" key="19">
    <source>
        <dbReference type="PROSITE" id="PS50109"/>
    </source>
</evidence>
<dbReference type="PANTHER" id="PTHR45453">
    <property type="entry name" value="PHOSPHATE REGULON SENSOR PROTEIN PHOR"/>
    <property type="match status" value="1"/>
</dbReference>
<sequence length="436" mass="50092">MLTRSPWPSFWARLSALSGVAAGLAFVTGWWLEILSLLLGLVFIWNLWQLSRLERWVRLGRRVEPPLSWGLWGELFHALSRRQRRQRERQQRLRGLIREYRDSAKAMPDATVVLQRGDRVVWWNDAAKRLLGLRWPDDERQHITNLIRSSELREYIRHGYSGEPLSLTSPVRRGTTLEVRLVPYGRDQRLLIARDTTRTERLETMRRDFVSNVSHELKTPLTVIYGVADEMRDELAAKEPEWAQPIQLLHEQAQRMQTLVQDLLMLSRLETAAPSPEQWPVDVGNLLDKLCAESRALSGDREHQIELEAEPGLQIYGSESELRSAFSNLLSNAVRYTPDGGKIRVRWFSDANGAYGVVEDTGIGIPQEHINRLTERFYRVDKGRSNATGGTGLGLAIVKHVMQRHAGRLHIKSTPDKGSEFMLVFPRRVISGRSIY</sequence>
<dbReference type="Gene3D" id="3.30.565.10">
    <property type="entry name" value="Histidine kinase-like ATPase, C-terminal domain"/>
    <property type="match status" value="1"/>
</dbReference>
<evidence type="ECO:0000256" key="18">
    <source>
        <dbReference type="SAM" id="Phobius"/>
    </source>
</evidence>
<dbReference type="SMART" id="SM00387">
    <property type="entry name" value="HATPase_c"/>
    <property type="match status" value="1"/>
</dbReference>
<evidence type="ECO:0000256" key="14">
    <source>
        <dbReference type="ARBA" id="ARBA00022989"/>
    </source>
</evidence>
<dbReference type="EC" id="2.7.13.3" evidence="3"/>
<evidence type="ECO:0000256" key="10">
    <source>
        <dbReference type="ARBA" id="ARBA00022692"/>
    </source>
</evidence>
<keyword evidence="16 18" id="KW-0472">Membrane</keyword>
<dbReference type="GO" id="GO:0016036">
    <property type="term" value="P:cellular response to phosphate starvation"/>
    <property type="evidence" value="ECO:0007669"/>
    <property type="project" value="TreeGrafter"/>
</dbReference>
<comment type="subcellular location">
    <subcellularLocation>
        <location evidence="2">Cell membrane</location>
    </subcellularLocation>
</comment>
<dbReference type="InterPro" id="IPR021766">
    <property type="entry name" value="PhoR_N"/>
</dbReference>
<keyword evidence="11" id="KW-0547">Nucleotide-binding</keyword>
<feature type="domain" description="Histidine kinase" evidence="19">
    <location>
        <begin position="212"/>
        <end position="429"/>
    </location>
</feature>
<keyword evidence="6" id="KW-1003">Cell membrane</keyword>
<keyword evidence="14 18" id="KW-1133">Transmembrane helix</keyword>
<dbReference type="InterPro" id="IPR005467">
    <property type="entry name" value="His_kinase_dom"/>
</dbReference>
<keyword evidence="9" id="KW-0808">Transferase</keyword>
<evidence type="ECO:0000256" key="1">
    <source>
        <dbReference type="ARBA" id="ARBA00000085"/>
    </source>
</evidence>
<dbReference type="InterPro" id="IPR014310">
    <property type="entry name" value="Sig_transdc_His_kinase_PhoR"/>
</dbReference>
<dbReference type="RefSeq" id="WP_096410185.1">
    <property type="nucleotide sequence ID" value="NZ_AP017372.2"/>
</dbReference>
<organism evidence="20 21">
    <name type="scientific">Halorhodospira halochloris</name>
    <name type="common">Ectothiorhodospira halochloris</name>
    <dbReference type="NCBI Taxonomy" id="1052"/>
    <lineage>
        <taxon>Bacteria</taxon>
        <taxon>Pseudomonadati</taxon>
        <taxon>Pseudomonadota</taxon>
        <taxon>Gammaproteobacteria</taxon>
        <taxon>Chromatiales</taxon>
        <taxon>Ectothiorhodospiraceae</taxon>
        <taxon>Halorhodospira</taxon>
    </lineage>
</organism>
<keyword evidence="15" id="KW-0902">Two-component regulatory system</keyword>
<dbReference type="NCBIfam" id="NF008235">
    <property type="entry name" value="PRK11006.1"/>
    <property type="match status" value="1"/>
</dbReference>
<evidence type="ECO:0000313" key="20">
    <source>
        <dbReference type="EMBL" id="BAU58900.1"/>
    </source>
</evidence>
<dbReference type="Pfam" id="PF00989">
    <property type="entry name" value="PAS"/>
    <property type="match status" value="1"/>
</dbReference>
<dbReference type="InterPro" id="IPR036097">
    <property type="entry name" value="HisK_dim/P_sf"/>
</dbReference>
<dbReference type="Proteomes" id="UP000218890">
    <property type="component" value="Chromosome"/>
</dbReference>
<dbReference type="GO" id="GO:0000155">
    <property type="term" value="F:phosphorelay sensor kinase activity"/>
    <property type="evidence" value="ECO:0007669"/>
    <property type="project" value="InterPro"/>
</dbReference>
<dbReference type="FunFam" id="3.30.565.10:FF:000032">
    <property type="entry name" value="Phosphate regulon sensor histidine kinase PhoR"/>
    <property type="match status" value="1"/>
</dbReference>
<evidence type="ECO:0000256" key="2">
    <source>
        <dbReference type="ARBA" id="ARBA00004236"/>
    </source>
</evidence>
<evidence type="ECO:0000256" key="5">
    <source>
        <dbReference type="ARBA" id="ARBA00022448"/>
    </source>
</evidence>
<dbReference type="InterPro" id="IPR013767">
    <property type="entry name" value="PAS_fold"/>
</dbReference>
<dbReference type="InterPro" id="IPR050351">
    <property type="entry name" value="BphY/WalK/GraS-like"/>
</dbReference>
<dbReference type="InterPro" id="IPR003594">
    <property type="entry name" value="HATPase_dom"/>
</dbReference>
<dbReference type="GO" id="GO:0005524">
    <property type="term" value="F:ATP binding"/>
    <property type="evidence" value="ECO:0007669"/>
    <property type="project" value="UniProtKB-KW"/>
</dbReference>
<dbReference type="SMART" id="SM00091">
    <property type="entry name" value="PAS"/>
    <property type="match status" value="1"/>
</dbReference>
<evidence type="ECO:0000256" key="11">
    <source>
        <dbReference type="ARBA" id="ARBA00022741"/>
    </source>
</evidence>
<dbReference type="NCBIfam" id="TIGR02966">
    <property type="entry name" value="phoR_proteo"/>
    <property type="match status" value="1"/>
</dbReference>
<name>A0A125T2T7_HALHR</name>
<evidence type="ECO:0000256" key="16">
    <source>
        <dbReference type="ARBA" id="ARBA00023136"/>
    </source>
</evidence>
<evidence type="ECO:0000256" key="8">
    <source>
        <dbReference type="ARBA" id="ARBA00022592"/>
    </source>
</evidence>
<gene>
    <name evidence="20" type="primary">phoR</name>
    <name evidence="20" type="ORF">HH1059_21910</name>
</gene>
<dbReference type="EMBL" id="AP017372">
    <property type="protein sequence ID" value="BAU58900.1"/>
    <property type="molecule type" value="Genomic_DNA"/>
</dbReference>
<accession>A0A125T2T7</accession>
<evidence type="ECO:0000256" key="7">
    <source>
        <dbReference type="ARBA" id="ARBA00022553"/>
    </source>
</evidence>
<dbReference type="GO" id="GO:0005886">
    <property type="term" value="C:plasma membrane"/>
    <property type="evidence" value="ECO:0007669"/>
    <property type="project" value="UniProtKB-SubCell"/>
</dbReference>
<dbReference type="AlphaFoldDB" id="A0A125T2T7"/>
<dbReference type="KEGG" id="hhk:HH1059_21910"/>
<dbReference type="PROSITE" id="PS50109">
    <property type="entry name" value="HIS_KIN"/>
    <property type="match status" value="1"/>
</dbReference>
<dbReference type="Gene3D" id="3.30.450.20">
    <property type="entry name" value="PAS domain"/>
    <property type="match status" value="1"/>
</dbReference>
<proteinExistence type="predicted"/>